<gene>
    <name evidence="2" type="ORF">ACJ73_01934</name>
</gene>
<organism evidence="2 3">
    <name type="scientific">Blastomyces percursus</name>
    <dbReference type="NCBI Taxonomy" id="1658174"/>
    <lineage>
        <taxon>Eukaryota</taxon>
        <taxon>Fungi</taxon>
        <taxon>Dikarya</taxon>
        <taxon>Ascomycota</taxon>
        <taxon>Pezizomycotina</taxon>
        <taxon>Eurotiomycetes</taxon>
        <taxon>Eurotiomycetidae</taxon>
        <taxon>Onygenales</taxon>
        <taxon>Ajellomycetaceae</taxon>
        <taxon>Blastomyces</taxon>
    </lineage>
</organism>
<evidence type="ECO:0000313" key="3">
    <source>
        <dbReference type="Proteomes" id="UP000242791"/>
    </source>
</evidence>
<reference evidence="2 3" key="1">
    <citation type="submission" date="2015-08" db="EMBL/GenBank/DDBJ databases">
        <title>Emmonsia species relationships and genome sequence.</title>
        <authorList>
            <person name="Cuomo C.A."/>
            <person name="Schwartz I.S."/>
            <person name="Kenyon C."/>
            <person name="De Hoog G.S."/>
            <person name="Govender N.P."/>
            <person name="Botha A."/>
            <person name="Moreno L."/>
            <person name="De Vries M."/>
            <person name="Munoz J.F."/>
            <person name="Stielow J.B."/>
        </authorList>
    </citation>
    <scope>NUCLEOTIDE SEQUENCE [LARGE SCALE GENOMIC DNA]</scope>
    <source>
        <strain evidence="2 3">EI222</strain>
    </source>
</reference>
<evidence type="ECO:0000313" key="2">
    <source>
        <dbReference type="EMBL" id="OJD26685.1"/>
    </source>
</evidence>
<dbReference type="EMBL" id="LGTZ01000191">
    <property type="protein sequence ID" value="OJD26685.1"/>
    <property type="molecule type" value="Genomic_DNA"/>
</dbReference>
<dbReference type="Proteomes" id="UP000242791">
    <property type="component" value="Unassembled WGS sequence"/>
</dbReference>
<feature type="compositionally biased region" description="Pro residues" evidence="1">
    <location>
        <begin position="72"/>
        <end position="83"/>
    </location>
</feature>
<sequence>MHYQYPQRECNNAGATTPYHLIEWLQNTASKRGPNPPPGVGVVYSRSKEGYEPVQCRPASPADSAIDIGDSSPPPNKSVPVPPSVLEAREDAKDILNNCRTALISLELMRMRKSRIGMSNWVAFWQRIYSPELTKVICTTIASAAPKVDKVFQSVAKDLFNITYRAAENIKMATTEAQIIQCWQLMEQETITYRNLRDRYIRTIMEDLRVSIEAIPVDISNELFDDLKRAIFVVDPSGNYHPGDPEAEERDIHSQRRPQAREYIRADPHLVFRPGFNGDFQTALERAAAAEDLVMVDEAPQSLELCPSDESATTGEWSASVLSDMGIDIIT</sequence>
<dbReference type="STRING" id="1658174.A0A1J9RGB6"/>
<dbReference type="VEuPathDB" id="FungiDB:ACJ73_01934"/>
<name>A0A1J9RGB6_9EURO</name>
<comment type="caution">
    <text evidence="2">The sequence shown here is derived from an EMBL/GenBank/DDBJ whole genome shotgun (WGS) entry which is preliminary data.</text>
</comment>
<evidence type="ECO:0000256" key="1">
    <source>
        <dbReference type="SAM" id="MobiDB-lite"/>
    </source>
</evidence>
<feature type="region of interest" description="Disordered" evidence="1">
    <location>
        <begin position="53"/>
        <end position="83"/>
    </location>
</feature>
<dbReference type="AlphaFoldDB" id="A0A1J9RGB6"/>
<dbReference type="OrthoDB" id="4192742at2759"/>
<proteinExistence type="predicted"/>
<protein>
    <submittedName>
        <fullName evidence="2">Uncharacterized protein</fullName>
    </submittedName>
</protein>
<accession>A0A1J9RGB6</accession>
<keyword evidence="3" id="KW-1185">Reference proteome</keyword>